<organism evidence="3 4">
    <name type="scientific">Danaus chrysippus</name>
    <name type="common">African queen</name>
    <dbReference type="NCBI Taxonomy" id="151541"/>
    <lineage>
        <taxon>Eukaryota</taxon>
        <taxon>Metazoa</taxon>
        <taxon>Ecdysozoa</taxon>
        <taxon>Arthropoda</taxon>
        <taxon>Hexapoda</taxon>
        <taxon>Insecta</taxon>
        <taxon>Pterygota</taxon>
        <taxon>Neoptera</taxon>
        <taxon>Endopterygota</taxon>
        <taxon>Lepidoptera</taxon>
        <taxon>Glossata</taxon>
        <taxon>Ditrysia</taxon>
        <taxon>Papilionoidea</taxon>
        <taxon>Nymphalidae</taxon>
        <taxon>Danainae</taxon>
        <taxon>Danaini</taxon>
        <taxon>Danaina</taxon>
        <taxon>Danaus</taxon>
        <taxon>Anosia</taxon>
    </lineage>
</organism>
<accession>A0A8J2W1T7</accession>
<sequence length="101" mass="11622">MLFYNEAIILIPQILLCALLFTTAVLCEDLPATKGPSDHTQATKPPDQQKVHDLTKMHEPKIHDQNKMHEQSRMPEQPKLPEQPKMHEQPKMPDMKVPGYN</sequence>
<protein>
    <submittedName>
        <fullName evidence="3">(African queen) hypothetical protein</fullName>
    </submittedName>
</protein>
<feature type="compositionally biased region" description="Basic and acidic residues" evidence="1">
    <location>
        <begin position="82"/>
        <end position="94"/>
    </location>
</feature>
<comment type="caution">
    <text evidence="3">The sequence shown here is derived from an EMBL/GenBank/DDBJ whole genome shotgun (WGS) entry which is preliminary data.</text>
</comment>
<keyword evidence="2" id="KW-0732">Signal</keyword>
<evidence type="ECO:0000256" key="1">
    <source>
        <dbReference type="SAM" id="MobiDB-lite"/>
    </source>
</evidence>
<gene>
    <name evidence="3" type="ORF">DCHRY22_LOCUS5181</name>
</gene>
<proteinExistence type="predicted"/>
<feature type="chain" id="PRO_5035210251" evidence="2">
    <location>
        <begin position="28"/>
        <end position="101"/>
    </location>
</feature>
<feature type="compositionally biased region" description="Basic and acidic residues" evidence="1">
    <location>
        <begin position="47"/>
        <end position="73"/>
    </location>
</feature>
<feature type="signal peptide" evidence="2">
    <location>
        <begin position="1"/>
        <end position="27"/>
    </location>
</feature>
<evidence type="ECO:0000313" key="4">
    <source>
        <dbReference type="Proteomes" id="UP000789524"/>
    </source>
</evidence>
<dbReference type="EMBL" id="CAKASE010000050">
    <property type="protein sequence ID" value="CAG9564159.1"/>
    <property type="molecule type" value="Genomic_DNA"/>
</dbReference>
<keyword evidence="4" id="KW-1185">Reference proteome</keyword>
<dbReference type="OrthoDB" id="6911906at2759"/>
<name>A0A8J2W1T7_9NEOP</name>
<evidence type="ECO:0000313" key="3">
    <source>
        <dbReference type="EMBL" id="CAG9564159.1"/>
    </source>
</evidence>
<evidence type="ECO:0000256" key="2">
    <source>
        <dbReference type="SAM" id="SignalP"/>
    </source>
</evidence>
<reference evidence="3" key="1">
    <citation type="submission" date="2021-09" db="EMBL/GenBank/DDBJ databases">
        <authorList>
            <person name="Martin H S."/>
        </authorList>
    </citation>
    <scope>NUCLEOTIDE SEQUENCE</scope>
</reference>
<dbReference type="Proteomes" id="UP000789524">
    <property type="component" value="Unassembled WGS sequence"/>
</dbReference>
<feature type="region of interest" description="Disordered" evidence="1">
    <location>
        <begin position="30"/>
        <end position="101"/>
    </location>
</feature>
<dbReference type="AlphaFoldDB" id="A0A8J2W1T7"/>